<dbReference type="InterPro" id="IPR036187">
    <property type="entry name" value="DNA_mismatch_repair_MutS_sf"/>
</dbReference>
<evidence type="ECO:0000259" key="5">
    <source>
        <dbReference type="PROSITE" id="PS00486"/>
    </source>
</evidence>
<dbReference type="InterPro" id="IPR027417">
    <property type="entry name" value="P-loop_NTPase"/>
</dbReference>
<accession>A0AAV9ICN4</accession>
<protein>
    <recommendedName>
        <fullName evidence="5">DNA mismatch repair proteins mutS family domain-containing protein</fullName>
    </recommendedName>
</protein>
<dbReference type="EMBL" id="JANCYU010000027">
    <property type="protein sequence ID" value="KAK4525031.1"/>
    <property type="molecule type" value="Genomic_DNA"/>
</dbReference>
<reference evidence="6 7" key="1">
    <citation type="submission" date="2022-07" db="EMBL/GenBank/DDBJ databases">
        <title>Genome-wide signatures of adaptation to extreme environments.</title>
        <authorList>
            <person name="Cho C.H."/>
            <person name="Yoon H.S."/>
        </authorList>
    </citation>
    <scope>NUCLEOTIDE SEQUENCE [LARGE SCALE GENOMIC DNA]</scope>
    <source>
        <strain evidence="6 7">108.79 E11</strain>
    </source>
</reference>
<evidence type="ECO:0000256" key="3">
    <source>
        <dbReference type="ARBA" id="ARBA00022840"/>
    </source>
</evidence>
<dbReference type="InterPro" id="IPR045076">
    <property type="entry name" value="MutS"/>
</dbReference>
<organism evidence="6 7">
    <name type="scientific">Galdieria yellowstonensis</name>
    <dbReference type="NCBI Taxonomy" id="3028027"/>
    <lineage>
        <taxon>Eukaryota</taxon>
        <taxon>Rhodophyta</taxon>
        <taxon>Bangiophyceae</taxon>
        <taxon>Galdieriales</taxon>
        <taxon>Galdieriaceae</taxon>
        <taxon>Galdieria</taxon>
    </lineage>
</organism>
<dbReference type="SMART" id="SM00533">
    <property type="entry name" value="MUTSd"/>
    <property type="match status" value="1"/>
</dbReference>
<sequence>MEADVVVIPSNTDEKLKSLLTNFGFQEAKETCDTSQESNNDLSDAIKPFKVETLSYSSFSTKLALTTLGQVSILGIPQEVPTEAKMAQLGLLDQNLPSSILSALAGLFSYIQRTGVVYTYKGFLNINNISIVSLNDILRIDYSSLMAFQVLKTEPHPKMMGEGQAKEGFSIFGIMDKTSSVQGRQLLKSWLLQPCKNLEIIEFRQKVVYWLVNNCNLEMLKEISHHLRGFRNVPKITCRISNYAASIVDWANLRTSVRSCIWLFDFVQSSHFAKQNIISEVLSAFNDDSVFNGLRDMLSWIERVINFKESKQQGRIYVNDGYCEELDNARRFYYSLEEHLTEVGSNEIKRLDALGAHFSWIKVTYIPRLGYLLATGKEESESRGESVGTIDLDDRNYPKDLELAFSTSDTLYYKTSTMHELDEKLGDIFATILELENECLHVLEQQVIPLLPLLYTSSKQAAQLDCFIAMALSAIQHQWCKPTVTANQGYFIKSGRHPLYELNSKVEFVANDTIAPMNSLYIVTGPNYSGKSVYLKQIALIVYLAHVGSFVPAKEAQIALTDQIQTRIQTEDSISLHLSSFYLDCTQVAMMLRASTQQSLLIIDEFGKGTIASNGMALLSATLLTLLERKDKMPTVFCSTHMYDILTGGIVSENNKQVSIMSMECTFEGDSNLEREIVPLYRVVPGLLSTESHAIHCAAKSGIPMNVLQRAMQVQTCLKKNEALPLNNEKYQKKMLKVHQIVREFLETDFTSASMTEEDWFPNWDL</sequence>
<evidence type="ECO:0000256" key="1">
    <source>
        <dbReference type="ARBA" id="ARBA00006271"/>
    </source>
</evidence>
<evidence type="ECO:0000256" key="2">
    <source>
        <dbReference type="ARBA" id="ARBA00022741"/>
    </source>
</evidence>
<dbReference type="PANTHER" id="PTHR11361:SF20">
    <property type="entry name" value="MUTS PROTEIN HOMOLOG 5"/>
    <property type="match status" value="1"/>
</dbReference>
<dbReference type="Pfam" id="PF05192">
    <property type="entry name" value="MutS_III"/>
    <property type="match status" value="1"/>
</dbReference>
<dbReference type="GO" id="GO:0140664">
    <property type="term" value="F:ATP-dependent DNA damage sensor activity"/>
    <property type="evidence" value="ECO:0007669"/>
    <property type="project" value="InterPro"/>
</dbReference>
<dbReference type="InterPro" id="IPR000432">
    <property type="entry name" value="DNA_mismatch_repair_MutS_C"/>
</dbReference>
<evidence type="ECO:0000313" key="6">
    <source>
        <dbReference type="EMBL" id="KAK4525031.1"/>
    </source>
</evidence>
<comment type="similarity">
    <text evidence="1">Belongs to the DNA mismatch repair MutS family.</text>
</comment>
<dbReference type="GO" id="GO:0005634">
    <property type="term" value="C:nucleus"/>
    <property type="evidence" value="ECO:0007669"/>
    <property type="project" value="TreeGrafter"/>
</dbReference>
<dbReference type="SMART" id="SM00534">
    <property type="entry name" value="MUTSac"/>
    <property type="match status" value="1"/>
</dbReference>
<proteinExistence type="inferred from homology"/>
<name>A0AAV9ICN4_9RHOD</name>
<keyword evidence="2" id="KW-0547">Nucleotide-binding</keyword>
<feature type="domain" description="DNA mismatch repair proteins mutS family" evidence="5">
    <location>
        <begin position="599"/>
        <end position="615"/>
    </location>
</feature>
<dbReference type="SUPFAM" id="SSF48334">
    <property type="entry name" value="DNA repair protein MutS, domain III"/>
    <property type="match status" value="1"/>
</dbReference>
<dbReference type="SUPFAM" id="SSF52540">
    <property type="entry name" value="P-loop containing nucleoside triphosphate hydrolases"/>
    <property type="match status" value="1"/>
</dbReference>
<dbReference type="Gene3D" id="1.10.1420.10">
    <property type="match status" value="1"/>
</dbReference>
<dbReference type="PIRSF" id="PIRSF005813">
    <property type="entry name" value="MSH2"/>
    <property type="match status" value="1"/>
</dbReference>
<dbReference type="Pfam" id="PF00488">
    <property type="entry name" value="MutS_V"/>
    <property type="match status" value="1"/>
</dbReference>
<dbReference type="InterPro" id="IPR007696">
    <property type="entry name" value="DNA_mismatch_repair_MutS_core"/>
</dbReference>
<keyword evidence="3" id="KW-0067">ATP-binding</keyword>
<dbReference type="InterPro" id="IPR011184">
    <property type="entry name" value="DNA_mismatch_repair_Msh2"/>
</dbReference>
<dbReference type="GO" id="GO:0051026">
    <property type="term" value="P:chiasma assembly"/>
    <property type="evidence" value="ECO:0007669"/>
    <property type="project" value="TreeGrafter"/>
</dbReference>
<dbReference type="GO" id="GO:0030983">
    <property type="term" value="F:mismatched DNA binding"/>
    <property type="evidence" value="ECO:0007669"/>
    <property type="project" value="InterPro"/>
</dbReference>
<keyword evidence="4" id="KW-0238">DNA-binding</keyword>
<dbReference type="PANTHER" id="PTHR11361">
    <property type="entry name" value="DNA MISMATCH REPAIR PROTEIN MUTS FAMILY MEMBER"/>
    <property type="match status" value="1"/>
</dbReference>
<dbReference type="AlphaFoldDB" id="A0AAV9ICN4"/>
<dbReference type="GO" id="GO:0005524">
    <property type="term" value="F:ATP binding"/>
    <property type="evidence" value="ECO:0007669"/>
    <property type="project" value="UniProtKB-KW"/>
</dbReference>
<dbReference type="Gene3D" id="3.40.50.300">
    <property type="entry name" value="P-loop containing nucleotide triphosphate hydrolases"/>
    <property type="match status" value="1"/>
</dbReference>
<comment type="caution">
    <text evidence="6">The sequence shown here is derived from an EMBL/GenBank/DDBJ whole genome shotgun (WGS) entry which is preliminary data.</text>
</comment>
<keyword evidence="7" id="KW-1185">Reference proteome</keyword>
<dbReference type="Proteomes" id="UP001300502">
    <property type="component" value="Unassembled WGS sequence"/>
</dbReference>
<dbReference type="PROSITE" id="PS00486">
    <property type="entry name" value="DNA_MISMATCH_REPAIR_2"/>
    <property type="match status" value="1"/>
</dbReference>
<evidence type="ECO:0000256" key="4">
    <source>
        <dbReference type="ARBA" id="ARBA00023125"/>
    </source>
</evidence>
<evidence type="ECO:0000313" key="7">
    <source>
        <dbReference type="Proteomes" id="UP001300502"/>
    </source>
</evidence>
<gene>
    <name evidence="6" type="ORF">GAYE_SCF07G2935</name>
</gene>
<dbReference type="GO" id="GO:0006298">
    <property type="term" value="P:mismatch repair"/>
    <property type="evidence" value="ECO:0007669"/>
    <property type="project" value="InterPro"/>
</dbReference>